<gene>
    <name evidence="6" type="ORF">BUE93_11015</name>
</gene>
<sequence length="231" mass="26249">MPPKLTLISHLLCPYVQRAVIILQEKQLPYERIDIDLSAKPDWFLRISPLGKTPVLLADEQAIFESSVICEYLDEITGERMHPAAPITRAQHRAWMEFASSALNAIGAMYNAPDAQTLEAKAGELRAKFRQLEAALDSASHAGPYFSGDTFRMVDAAFAPVFRYFDTFDAIADFGIFNEAPRVKTWRSALQRRASVQNGVRSDYPNLLRDFLLRRESELSRLMRRQQLSVQ</sequence>
<evidence type="ECO:0000313" key="6">
    <source>
        <dbReference type="EMBL" id="PRP70799.1"/>
    </source>
</evidence>
<dbReference type="Pfam" id="PF13409">
    <property type="entry name" value="GST_N_2"/>
    <property type="match status" value="1"/>
</dbReference>
<dbReference type="EC" id="2.5.1.18" evidence="1"/>
<evidence type="ECO:0000313" key="7">
    <source>
        <dbReference type="Proteomes" id="UP000239469"/>
    </source>
</evidence>
<dbReference type="PANTHER" id="PTHR43968:SF6">
    <property type="entry name" value="GLUTATHIONE S-TRANSFERASE OMEGA"/>
    <property type="match status" value="1"/>
</dbReference>
<dbReference type="PROSITE" id="PS50404">
    <property type="entry name" value="GST_NTER"/>
    <property type="match status" value="1"/>
</dbReference>
<dbReference type="Pfam" id="PF13410">
    <property type="entry name" value="GST_C_2"/>
    <property type="match status" value="1"/>
</dbReference>
<name>A0A2S9X4Z7_9NEIS</name>
<dbReference type="SFLD" id="SFLDS00019">
    <property type="entry name" value="Glutathione_Transferase_(cytos"/>
    <property type="match status" value="1"/>
</dbReference>
<dbReference type="InterPro" id="IPR050983">
    <property type="entry name" value="GST_Omega/HSP26"/>
</dbReference>
<evidence type="ECO:0000259" key="5">
    <source>
        <dbReference type="PROSITE" id="PS50405"/>
    </source>
</evidence>
<organism evidence="6 7">
    <name type="scientific">Chromobacterium amazonense</name>
    <dbReference type="NCBI Taxonomy" id="1382803"/>
    <lineage>
        <taxon>Bacteria</taxon>
        <taxon>Pseudomonadati</taxon>
        <taxon>Pseudomonadota</taxon>
        <taxon>Betaproteobacteria</taxon>
        <taxon>Neisseriales</taxon>
        <taxon>Chromobacteriaceae</taxon>
        <taxon>Chromobacterium</taxon>
    </lineage>
</organism>
<dbReference type="Gene3D" id="1.20.1050.10">
    <property type="match status" value="1"/>
</dbReference>
<dbReference type="InterPro" id="IPR010987">
    <property type="entry name" value="Glutathione-S-Trfase_C-like"/>
</dbReference>
<evidence type="ECO:0000256" key="1">
    <source>
        <dbReference type="ARBA" id="ARBA00012452"/>
    </source>
</evidence>
<dbReference type="RefSeq" id="WP_106076843.1">
    <property type="nucleotide sequence ID" value="NZ_MTBD01000025.1"/>
</dbReference>
<dbReference type="Gene3D" id="3.40.30.10">
    <property type="entry name" value="Glutaredoxin"/>
    <property type="match status" value="1"/>
</dbReference>
<dbReference type="InterPro" id="IPR045073">
    <property type="entry name" value="Omega/Tau-like"/>
</dbReference>
<dbReference type="CDD" id="cd00299">
    <property type="entry name" value="GST_C_family"/>
    <property type="match status" value="1"/>
</dbReference>
<dbReference type="InterPro" id="IPR040079">
    <property type="entry name" value="Glutathione_S-Trfase"/>
</dbReference>
<protein>
    <recommendedName>
        <fullName evidence="1">glutathione transferase</fullName>
        <ecNumber evidence="1">2.5.1.18</ecNumber>
    </recommendedName>
</protein>
<feature type="domain" description="GST N-terminal" evidence="4">
    <location>
        <begin position="3"/>
        <end position="81"/>
    </location>
</feature>
<comment type="catalytic activity">
    <reaction evidence="3">
        <text>RX + glutathione = an S-substituted glutathione + a halide anion + H(+)</text>
        <dbReference type="Rhea" id="RHEA:16437"/>
        <dbReference type="ChEBI" id="CHEBI:15378"/>
        <dbReference type="ChEBI" id="CHEBI:16042"/>
        <dbReference type="ChEBI" id="CHEBI:17792"/>
        <dbReference type="ChEBI" id="CHEBI:57925"/>
        <dbReference type="ChEBI" id="CHEBI:90779"/>
        <dbReference type="EC" id="2.5.1.18"/>
    </reaction>
</comment>
<dbReference type="InterPro" id="IPR036249">
    <property type="entry name" value="Thioredoxin-like_sf"/>
</dbReference>
<dbReference type="SUPFAM" id="SSF47616">
    <property type="entry name" value="GST C-terminal domain-like"/>
    <property type="match status" value="1"/>
</dbReference>
<dbReference type="PROSITE" id="PS50405">
    <property type="entry name" value="GST_CTER"/>
    <property type="match status" value="1"/>
</dbReference>
<evidence type="ECO:0000256" key="3">
    <source>
        <dbReference type="ARBA" id="ARBA00047960"/>
    </source>
</evidence>
<dbReference type="GO" id="GO:0004364">
    <property type="term" value="F:glutathione transferase activity"/>
    <property type="evidence" value="ECO:0007669"/>
    <property type="project" value="UniProtKB-EC"/>
</dbReference>
<feature type="domain" description="GST C-terminal" evidence="5">
    <location>
        <begin position="85"/>
        <end position="219"/>
    </location>
</feature>
<dbReference type="SFLD" id="SFLDG00358">
    <property type="entry name" value="Main_(cytGST)"/>
    <property type="match status" value="1"/>
</dbReference>
<proteinExistence type="predicted"/>
<accession>A0A2S9X4Z7</accession>
<dbReference type="AlphaFoldDB" id="A0A2S9X4Z7"/>
<dbReference type="GO" id="GO:0005737">
    <property type="term" value="C:cytoplasm"/>
    <property type="evidence" value="ECO:0007669"/>
    <property type="project" value="TreeGrafter"/>
</dbReference>
<comment type="caution">
    <text evidence="6">The sequence shown here is derived from an EMBL/GenBank/DDBJ whole genome shotgun (WGS) entry which is preliminary data.</text>
</comment>
<dbReference type="SFLD" id="SFLDG01152">
    <property type="entry name" value="Main.3:_Omega-_and_Tau-like"/>
    <property type="match status" value="1"/>
</dbReference>
<reference evidence="6 7" key="1">
    <citation type="submission" date="2017-01" db="EMBL/GenBank/DDBJ databases">
        <title>New insights into the genetic diversity of Chromobacterium isolated from tropical freshwater lake.</title>
        <authorList>
            <person name="Santos A.B."/>
            <person name="Nascimento A.M."/>
            <person name="Da Silva P.C."/>
        </authorList>
    </citation>
    <scope>NUCLEOTIDE SEQUENCE [LARGE SCALE GENOMIC DNA]</scope>
    <source>
        <strain evidence="6 7">56AF</strain>
    </source>
</reference>
<evidence type="ECO:0000256" key="2">
    <source>
        <dbReference type="ARBA" id="ARBA00022679"/>
    </source>
</evidence>
<dbReference type="SUPFAM" id="SSF52833">
    <property type="entry name" value="Thioredoxin-like"/>
    <property type="match status" value="1"/>
</dbReference>
<dbReference type="Proteomes" id="UP000239469">
    <property type="component" value="Unassembled WGS sequence"/>
</dbReference>
<evidence type="ECO:0000259" key="4">
    <source>
        <dbReference type="PROSITE" id="PS50404"/>
    </source>
</evidence>
<dbReference type="OrthoDB" id="3828095at2"/>
<keyword evidence="2 6" id="KW-0808">Transferase</keyword>
<dbReference type="PANTHER" id="PTHR43968">
    <property type="match status" value="1"/>
</dbReference>
<dbReference type="InterPro" id="IPR036282">
    <property type="entry name" value="Glutathione-S-Trfase_C_sf"/>
</dbReference>
<dbReference type="EMBL" id="MTBD01000025">
    <property type="protein sequence ID" value="PRP70799.1"/>
    <property type="molecule type" value="Genomic_DNA"/>
</dbReference>
<dbReference type="InterPro" id="IPR004045">
    <property type="entry name" value="Glutathione_S-Trfase_N"/>
</dbReference>